<keyword evidence="3" id="KW-0813">Transport</keyword>
<dbReference type="PANTHER" id="PTHR11562:SF17">
    <property type="entry name" value="RE54080P-RELATED"/>
    <property type="match status" value="1"/>
</dbReference>
<feature type="transmembrane region" description="Helical" evidence="8">
    <location>
        <begin position="175"/>
        <end position="195"/>
    </location>
</feature>
<dbReference type="Pfam" id="PF16916">
    <property type="entry name" value="ZT_dimer"/>
    <property type="match status" value="1"/>
</dbReference>
<name>A0A7X2XUQ5_9LACO</name>
<comment type="similarity">
    <text evidence="2">Belongs to the cation diffusion facilitator (CDF) transporter (TC 2.A.4) family. SLC30A subfamily.</text>
</comment>
<protein>
    <submittedName>
        <fullName evidence="11">Cation diffusion facilitator family transporter</fullName>
    </submittedName>
</protein>
<feature type="domain" description="Cation efflux protein transmembrane" evidence="9">
    <location>
        <begin position="16"/>
        <end position="203"/>
    </location>
</feature>
<evidence type="ECO:0000256" key="8">
    <source>
        <dbReference type="SAM" id="Phobius"/>
    </source>
</evidence>
<evidence type="ECO:0000256" key="1">
    <source>
        <dbReference type="ARBA" id="ARBA00004141"/>
    </source>
</evidence>
<dbReference type="GO" id="GO:0005886">
    <property type="term" value="C:plasma membrane"/>
    <property type="evidence" value="ECO:0007669"/>
    <property type="project" value="TreeGrafter"/>
</dbReference>
<dbReference type="GO" id="GO:0005385">
    <property type="term" value="F:zinc ion transmembrane transporter activity"/>
    <property type="evidence" value="ECO:0007669"/>
    <property type="project" value="TreeGrafter"/>
</dbReference>
<dbReference type="InterPro" id="IPR050681">
    <property type="entry name" value="CDF/SLC30A"/>
</dbReference>
<dbReference type="Proteomes" id="UP000466388">
    <property type="component" value="Unassembled WGS sequence"/>
</dbReference>
<dbReference type="NCBIfam" id="TIGR01297">
    <property type="entry name" value="CDF"/>
    <property type="match status" value="1"/>
</dbReference>
<keyword evidence="12" id="KW-1185">Reference proteome</keyword>
<proteinExistence type="inferred from homology"/>
<evidence type="ECO:0000256" key="2">
    <source>
        <dbReference type="ARBA" id="ARBA00008873"/>
    </source>
</evidence>
<dbReference type="Gene3D" id="1.20.1510.10">
    <property type="entry name" value="Cation efflux protein transmembrane domain"/>
    <property type="match status" value="1"/>
</dbReference>
<comment type="caution">
    <text evidence="11">The sequence shown here is derived from an EMBL/GenBank/DDBJ whole genome shotgun (WGS) entry which is preliminary data.</text>
</comment>
<keyword evidence="4 8" id="KW-0812">Transmembrane</keyword>
<evidence type="ECO:0000256" key="4">
    <source>
        <dbReference type="ARBA" id="ARBA00022692"/>
    </source>
</evidence>
<feature type="transmembrane region" description="Helical" evidence="8">
    <location>
        <begin position="145"/>
        <end position="169"/>
    </location>
</feature>
<accession>A0A7X2XUQ5</accession>
<feature type="transmembrane region" description="Helical" evidence="8">
    <location>
        <begin position="79"/>
        <end position="98"/>
    </location>
</feature>
<comment type="subcellular location">
    <subcellularLocation>
        <location evidence="1">Membrane</location>
        <topology evidence="1">Multi-pass membrane protein</topology>
    </subcellularLocation>
</comment>
<dbReference type="AlphaFoldDB" id="A0A7X2XUQ5"/>
<evidence type="ECO:0000256" key="6">
    <source>
        <dbReference type="ARBA" id="ARBA00023065"/>
    </source>
</evidence>
<dbReference type="Pfam" id="PF01545">
    <property type="entry name" value="Cation_efflux"/>
    <property type="match status" value="1"/>
</dbReference>
<feature type="transmembrane region" description="Helical" evidence="8">
    <location>
        <begin position="114"/>
        <end position="133"/>
    </location>
</feature>
<dbReference type="InterPro" id="IPR002524">
    <property type="entry name" value="Cation_efflux"/>
</dbReference>
<evidence type="ECO:0000259" key="10">
    <source>
        <dbReference type="Pfam" id="PF16916"/>
    </source>
</evidence>
<evidence type="ECO:0000313" key="12">
    <source>
        <dbReference type="Proteomes" id="UP000466388"/>
    </source>
</evidence>
<dbReference type="InterPro" id="IPR036837">
    <property type="entry name" value="Cation_efflux_CTD_sf"/>
</dbReference>
<dbReference type="InterPro" id="IPR027470">
    <property type="entry name" value="Cation_efflux_CTD"/>
</dbReference>
<evidence type="ECO:0000256" key="5">
    <source>
        <dbReference type="ARBA" id="ARBA00022989"/>
    </source>
</evidence>
<evidence type="ECO:0000256" key="7">
    <source>
        <dbReference type="ARBA" id="ARBA00023136"/>
    </source>
</evidence>
<feature type="domain" description="Cation efflux protein cytoplasmic" evidence="10">
    <location>
        <begin position="207"/>
        <end position="281"/>
    </location>
</feature>
<organism evidence="11 12">
    <name type="scientific">Secundilactobacillus folii</name>
    <dbReference type="NCBI Taxonomy" id="2678357"/>
    <lineage>
        <taxon>Bacteria</taxon>
        <taxon>Bacillati</taxon>
        <taxon>Bacillota</taxon>
        <taxon>Bacilli</taxon>
        <taxon>Lactobacillales</taxon>
        <taxon>Lactobacillaceae</taxon>
        <taxon>Secundilactobacillus</taxon>
    </lineage>
</organism>
<dbReference type="SUPFAM" id="SSF160240">
    <property type="entry name" value="Cation efflux protein cytoplasmic domain-like"/>
    <property type="match status" value="1"/>
</dbReference>
<evidence type="ECO:0000259" key="9">
    <source>
        <dbReference type="Pfam" id="PF01545"/>
    </source>
</evidence>
<dbReference type="RefSeq" id="WP_155431148.1">
    <property type="nucleotide sequence ID" value="NZ_WNJO01000004.1"/>
</dbReference>
<keyword evidence="5 8" id="KW-1133">Transmembrane helix</keyword>
<sequence>MADSKEMTGKKFFSVTMLNAGITLVEAIGGIFSGSLSLVSDAFHNLGDTFSIVISYIAHRISQRDEDERNTFGYGRAQILAAMLNALLLIVLSVFLVVEAAKRLSHPETINGELMMVVAVIGLAANLASAILMHRGAKHNMNMKATYLHLLSDTLSSVGVIFGALMIQWYNVTMIDPIITIIVAIYITFESWPIVRNSITILMQGAPQMDYDAIKADLMSIDGITNVHHIHIWMIDENRIMFSAHINMRDMLLSEAEPIYRQIERLLATKYGICHVTLQAEDVRGRDEDMILNEDLEQQLKTRQQGNSKE</sequence>
<feature type="transmembrane region" description="Helical" evidence="8">
    <location>
        <begin position="12"/>
        <end position="36"/>
    </location>
</feature>
<dbReference type="InterPro" id="IPR027469">
    <property type="entry name" value="Cation_efflux_TMD_sf"/>
</dbReference>
<dbReference type="EMBL" id="WNJO01000004">
    <property type="protein sequence ID" value="MTV81860.1"/>
    <property type="molecule type" value="Genomic_DNA"/>
</dbReference>
<feature type="transmembrane region" description="Helical" evidence="8">
    <location>
        <begin position="42"/>
        <end position="58"/>
    </location>
</feature>
<keyword evidence="6" id="KW-0406">Ion transport</keyword>
<dbReference type="InterPro" id="IPR058533">
    <property type="entry name" value="Cation_efflux_TM"/>
</dbReference>
<dbReference type="PANTHER" id="PTHR11562">
    <property type="entry name" value="CATION EFFLUX PROTEIN/ ZINC TRANSPORTER"/>
    <property type="match status" value="1"/>
</dbReference>
<dbReference type="SUPFAM" id="SSF161111">
    <property type="entry name" value="Cation efflux protein transmembrane domain-like"/>
    <property type="match status" value="1"/>
</dbReference>
<evidence type="ECO:0000313" key="11">
    <source>
        <dbReference type="EMBL" id="MTV81860.1"/>
    </source>
</evidence>
<reference evidence="11 12" key="1">
    <citation type="submission" date="2019-11" db="EMBL/GenBank/DDBJ databases">
        <title>Lactobacillus sp. nov. CRM56-3, isolated from fermented tea leaves.</title>
        <authorList>
            <person name="Phuengjayaem S."/>
            <person name="Tanasupawat S."/>
        </authorList>
    </citation>
    <scope>NUCLEOTIDE SEQUENCE [LARGE SCALE GENOMIC DNA]</scope>
    <source>
        <strain evidence="11 12">CRM56-3</strain>
    </source>
</reference>
<gene>
    <name evidence="11" type="ORF">GM612_04210</name>
</gene>
<keyword evidence="7 8" id="KW-0472">Membrane</keyword>
<evidence type="ECO:0000256" key="3">
    <source>
        <dbReference type="ARBA" id="ARBA00022448"/>
    </source>
</evidence>